<reference evidence="1" key="1">
    <citation type="submission" date="2020-10" db="EMBL/GenBank/DDBJ databases">
        <authorList>
            <person name="Gilroy R."/>
        </authorList>
    </citation>
    <scope>NUCLEOTIDE SEQUENCE</scope>
    <source>
        <strain evidence="1">23406</strain>
    </source>
</reference>
<organism evidence="1 2">
    <name type="scientific">Candidatus Stercoripulliclostridium merdipullorum</name>
    <dbReference type="NCBI Taxonomy" id="2840952"/>
    <lineage>
        <taxon>Bacteria</taxon>
        <taxon>Bacillati</taxon>
        <taxon>Bacillota</taxon>
        <taxon>Clostridia</taxon>
        <taxon>Eubacteriales</taxon>
        <taxon>Candidatus Stercoripulliclostridium</taxon>
    </lineage>
</organism>
<proteinExistence type="predicted"/>
<evidence type="ECO:0008006" key="3">
    <source>
        <dbReference type="Google" id="ProtNLM"/>
    </source>
</evidence>
<dbReference type="EMBL" id="DVOH01000054">
    <property type="protein sequence ID" value="HIV00768.1"/>
    <property type="molecule type" value="Genomic_DNA"/>
</dbReference>
<dbReference type="InterPro" id="IPR017946">
    <property type="entry name" value="PLC-like_Pdiesterase_TIM-brl"/>
</dbReference>
<sequence length="296" mass="34315">MRYSDWMSYVKDDVTVPKLVMPGAHNAGAYAMHRFGRCQDDDIFTQLMCGIRHFCIRIDTGRKGELRICHGITKGVPLKEIFEDFRRFLEQYDDFFILDLRNYYDQKIGPFTLRFPADPHKVDALIERYLAPERYALTDFGSIDDLTVGDIRKSGKRYLIVNYNAEYRYSVAVPTLLAWDKAIYGALPHRFATKALTMFDRYDGKGLFWFQTQQTPNFGTEIGFVNPAKLDEMGRRHFGDLIDGIARNPDYLGKVNVVSGDFMTRDENKVKSILRLNLLKGNIKEESVEIFKEILQ</sequence>
<dbReference type="Proteomes" id="UP000886891">
    <property type="component" value="Unassembled WGS sequence"/>
</dbReference>
<comment type="caution">
    <text evidence="1">The sequence shown here is derived from an EMBL/GenBank/DDBJ whole genome shotgun (WGS) entry which is preliminary data.</text>
</comment>
<accession>A0A9D1NE08</accession>
<name>A0A9D1NE08_9FIRM</name>
<dbReference type="GO" id="GO:0008081">
    <property type="term" value="F:phosphoric diester hydrolase activity"/>
    <property type="evidence" value="ECO:0007669"/>
    <property type="project" value="InterPro"/>
</dbReference>
<dbReference type="Gene3D" id="3.20.20.190">
    <property type="entry name" value="Phosphatidylinositol (PI) phosphodiesterase"/>
    <property type="match status" value="1"/>
</dbReference>
<dbReference type="InterPro" id="IPR051057">
    <property type="entry name" value="PI-PLC_domain"/>
</dbReference>
<dbReference type="PANTHER" id="PTHR13593">
    <property type="match status" value="1"/>
</dbReference>
<reference evidence="1" key="2">
    <citation type="journal article" date="2021" name="PeerJ">
        <title>Extensive microbial diversity within the chicken gut microbiome revealed by metagenomics and culture.</title>
        <authorList>
            <person name="Gilroy R."/>
            <person name="Ravi A."/>
            <person name="Getino M."/>
            <person name="Pursley I."/>
            <person name="Horton D.L."/>
            <person name="Alikhan N.F."/>
            <person name="Baker D."/>
            <person name="Gharbi K."/>
            <person name="Hall N."/>
            <person name="Watson M."/>
            <person name="Adriaenssens E.M."/>
            <person name="Foster-Nyarko E."/>
            <person name="Jarju S."/>
            <person name="Secka A."/>
            <person name="Antonio M."/>
            <person name="Oren A."/>
            <person name="Chaudhuri R.R."/>
            <person name="La Ragione R."/>
            <person name="Hildebrand F."/>
            <person name="Pallen M.J."/>
        </authorList>
    </citation>
    <scope>NUCLEOTIDE SEQUENCE</scope>
    <source>
        <strain evidence="1">23406</strain>
    </source>
</reference>
<dbReference type="PANTHER" id="PTHR13593:SF113">
    <property type="entry name" value="SI:DKEY-266F7.9"/>
    <property type="match status" value="1"/>
</dbReference>
<dbReference type="AlphaFoldDB" id="A0A9D1NE08"/>
<gene>
    <name evidence="1" type="ORF">IAB14_06625</name>
</gene>
<dbReference type="PROSITE" id="PS50007">
    <property type="entry name" value="PIPLC_X_DOMAIN"/>
    <property type="match status" value="1"/>
</dbReference>
<dbReference type="SUPFAM" id="SSF51695">
    <property type="entry name" value="PLC-like phosphodiesterases"/>
    <property type="match status" value="1"/>
</dbReference>
<protein>
    <recommendedName>
        <fullName evidence="3">Phosphatidylinositol diacylglycerol-lyase</fullName>
    </recommendedName>
</protein>
<dbReference type="GO" id="GO:0006629">
    <property type="term" value="P:lipid metabolic process"/>
    <property type="evidence" value="ECO:0007669"/>
    <property type="project" value="InterPro"/>
</dbReference>
<evidence type="ECO:0000313" key="2">
    <source>
        <dbReference type="Proteomes" id="UP000886891"/>
    </source>
</evidence>
<evidence type="ECO:0000313" key="1">
    <source>
        <dbReference type="EMBL" id="HIV00768.1"/>
    </source>
</evidence>